<dbReference type="PATRIC" id="fig|758847.3.peg.416"/>
<dbReference type="STRING" id="758847.LSS_02022"/>
<proteinExistence type="predicted"/>
<name>K8YH18_9LEPT</name>
<evidence type="ECO:0000313" key="1">
    <source>
        <dbReference type="EMBL" id="EKT88560.1"/>
    </source>
</evidence>
<sequence>MEAKFSVRLKSRIGTQNTRIDPFLRRAFKMENWFSDSFLEIHWLKTCKKKSK</sequence>
<protein>
    <submittedName>
        <fullName evidence="1">Uncharacterized protein</fullName>
    </submittedName>
</protein>
<reference evidence="1 2" key="1">
    <citation type="journal article" date="2012" name="Gene">
        <title>Sequence of Leptospira santarosai serovar Shermani genome and prediction of virulence-associated genes.</title>
        <authorList>
            <person name="Chou L.F."/>
            <person name="Chen Y.T."/>
            <person name="Lu C.W."/>
            <person name="Ko Y.C."/>
            <person name="Tang C.Y."/>
            <person name="Pan M.J."/>
            <person name="Tian Y.C."/>
            <person name="Chiu C.H."/>
            <person name="Hung C.C."/>
            <person name="Yang C.W."/>
        </authorList>
    </citation>
    <scope>NUCLEOTIDE SEQUENCE [LARGE SCALE GENOMIC DNA]</scope>
    <source>
        <strain evidence="1">LT 821</strain>
    </source>
</reference>
<dbReference type="EMBL" id="CP006694">
    <property type="protein sequence ID" value="EKT88560.1"/>
    <property type="molecule type" value="Genomic_DNA"/>
</dbReference>
<reference evidence="1 2" key="2">
    <citation type="journal article" date="2014" name="Emerg. Microbes Infect.">
        <title>Potential impact on kidney infection: a whole-genome analysis of Leptospira santarosai serovar Shermani.</title>
        <authorList>
            <person name="Chou L.F."/>
            <person name="Chen T.W."/>
            <person name="Ko Y.C."/>
            <person name="Pan M.J."/>
            <person name="Tian Y.C."/>
            <person name="Chiu C.H."/>
            <person name="Tang P."/>
            <person name="Hung C.C."/>
            <person name="Yang C.W."/>
        </authorList>
    </citation>
    <scope>NUCLEOTIDE SEQUENCE</scope>
    <source>
        <strain evidence="1 2">LT 821</strain>
    </source>
</reference>
<organism evidence="1 2">
    <name type="scientific">Leptospira santarosai serovar Shermani str. LT 821</name>
    <dbReference type="NCBI Taxonomy" id="758847"/>
    <lineage>
        <taxon>Bacteria</taxon>
        <taxon>Pseudomonadati</taxon>
        <taxon>Spirochaetota</taxon>
        <taxon>Spirochaetia</taxon>
        <taxon>Leptospirales</taxon>
        <taxon>Leptospiraceae</taxon>
        <taxon>Leptospira</taxon>
    </lineage>
</organism>
<accession>K8YH18</accession>
<gene>
    <name evidence="1" type="ORF">LSS_02022</name>
</gene>
<dbReference type="Proteomes" id="UP000035800">
    <property type="component" value="Chromosome I"/>
</dbReference>
<evidence type="ECO:0000313" key="2">
    <source>
        <dbReference type="Proteomes" id="UP000035800"/>
    </source>
</evidence>
<dbReference type="AlphaFoldDB" id="K8YH18"/>
<dbReference type="KEGG" id="lst:LSS_02022"/>